<dbReference type="NCBIfam" id="NF007240">
    <property type="entry name" value="PRK09677.1"/>
    <property type="match status" value="1"/>
</dbReference>
<dbReference type="InterPro" id="IPR011004">
    <property type="entry name" value="Trimer_LpxA-like_sf"/>
</dbReference>
<organism evidence="2">
    <name type="scientific">mine drainage metagenome</name>
    <dbReference type="NCBI Taxonomy" id="410659"/>
    <lineage>
        <taxon>unclassified sequences</taxon>
        <taxon>metagenomes</taxon>
        <taxon>ecological metagenomes</taxon>
    </lineage>
</organism>
<dbReference type="InterPro" id="IPR018357">
    <property type="entry name" value="Hexapep_transf_CS"/>
</dbReference>
<dbReference type="EMBL" id="MLJW01000131">
    <property type="protein sequence ID" value="OIQ97574.1"/>
    <property type="molecule type" value="Genomic_DNA"/>
</dbReference>
<dbReference type="GO" id="GO:0008870">
    <property type="term" value="F:galactoside O-acetyltransferase activity"/>
    <property type="evidence" value="ECO:0007669"/>
    <property type="project" value="UniProtKB-EC"/>
</dbReference>
<dbReference type="EC" id="2.3.1.18" evidence="2"/>
<evidence type="ECO:0000313" key="2">
    <source>
        <dbReference type="EMBL" id="OIQ97574.1"/>
    </source>
</evidence>
<evidence type="ECO:0000256" key="1">
    <source>
        <dbReference type="ARBA" id="ARBA00022679"/>
    </source>
</evidence>
<dbReference type="Pfam" id="PF00132">
    <property type="entry name" value="Hexapep"/>
    <property type="match status" value="1"/>
</dbReference>
<dbReference type="PROSITE" id="PS00101">
    <property type="entry name" value="HEXAPEP_TRANSFERASES"/>
    <property type="match status" value="1"/>
</dbReference>
<gene>
    <name evidence="2" type="primary">lacA_1</name>
    <name evidence="2" type="ORF">GALL_204580</name>
</gene>
<dbReference type="PANTHER" id="PTHR23416">
    <property type="entry name" value="SIALIC ACID SYNTHASE-RELATED"/>
    <property type="match status" value="1"/>
</dbReference>
<protein>
    <submittedName>
        <fullName evidence="2">Galactoside O-acetyltransferase</fullName>
        <ecNumber evidence="2">2.3.1.18</ecNumber>
    </submittedName>
</protein>
<name>A0A1J5RNF1_9ZZZZ</name>
<sequence>MNYLERYGWLGLVRLARDYLYTKLFVSAQVRLVRLPAYIRGRACIDFGASLTTGVGVRLDAFSTPEKVVMHFGNNVQLNDYVHIAAIEHVEIGDHTLIASRVYISDHNHGCYSGVDVNSTPHIHPMDRPLIAKPVKIGRNIWIGENVCILPGVVIGDGSIVGAGSVVTKNVQAGSIVAGNPAKLIRLFDDISGQWVKV</sequence>
<dbReference type="PANTHER" id="PTHR23416:SF78">
    <property type="entry name" value="LIPOPOLYSACCHARIDE BIOSYNTHESIS O-ACETYL TRANSFERASE WBBJ-RELATED"/>
    <property type="match status" value="1"/>
</dbReference>
<keyword evidence="1 2" id="KW-0808">Transferase</keyword>
<dbReference type="InterPro" id="IPR051159">
    <property type="entry name" value="Hexapeptide_acetyltransf"/>
</dbReference>
<accession>A0A1J5RNF1</accession>
<dbReference type="CDD" id="cd04647">
    <property type="entry name" value="LbH_MAT_like"/>
    <property type="match status" value="1"/>
</dbReference>
<dbReference type="Gene3D" id="2.160.10.10">
    <property type="entry name" value="Hexapeptide repeat proteins"/>
    <property type="match status" value="1"/>
</dbReference>
<dbReference type="AlphaFoldDB" id="A0A1J5RNF1"/>
<dbReference type="InterPro" id="IPR001451">
    <property type="entry name" value="Hexapep"/>
</dbReference>
<proteinExistence type="predicted"/>
<dbReference type="SUPFAM" id="SSF51161">
    <property type="entry name" value="Trimeric LpxA-like enzymes"/>
    <property type="match status" value="1"/>
</dbReference>
<reference evidence="2" key="1">
    <citation type="submission" date="2016-10" db="EMBL/GenBank/DDBJ databases">
        <title>Sequence of Gallionella enrichment culture.</title>
        <authorList>
            <person name="Poehlein A."/>
            <person name="Muehling M."/>
            <person name="Daniel R."/>
        </authorList>
    </citation>
    <scope>NUCLEOTIDE SEQUENCE</scope>
</reference>
<keyword evidence="2" id="KW-0012">Acyltransferase</keyword>
<comment type="caution">
    <text evidence="2">The sequence shown here is derived from an EMBL/GenBank/DDBJ whole genome shotgun (WGS) entry which is preliminary data.</text>
</comment>